<evidence type="ECO:0000313" key="3">
    <source>
        <dbReference type="Proteomes" id="UP000241639"/>
    </source>
</evidence>
<feature type="domain" description="Imm33-like" evidence="1">
    <location>
        <begin position="111"/>
        <end position="206"/>
    </location>
</feature>
<dbReference type="Pfam" id="PF24719">
    <property type="entry name" value="Imm33-like"/>
    <property type="match status" value="1"/>
</dbReference>
<dbReference type="InterPro" id="IPR056509">
    <property type="entry name" value="Imm33-like"/>
</dbReference>
<dbReference type="AlphaFoldDB" id="A0A2T4Z8T2"/>
<evidence type="ECO:0000259" key="1">
    <source>
        <dbReference type="Pfam" id="PF24719"/>
    </source>
</evidence>
<dbReference type="EMBL" id="PZZP01000001">
    <property type="protein sequence ID" value="PTM58303.1"/>
    <property type="molecule type" value="Genomic_DNA"/>
</dbReference>
<accession>A0A2T4Z8T2</accession>
<dbReference type="RefSeq" id="WP_107725124.1">
    <property type="nucleotide sequence ID" value="NZ_PZZP01000001.1"/>
</dbReference>
<dbReference type="Proteomes" id="UP000241639">
    <property type="component" value="Unassembled WGS sequence"/>
</dbReference>
<protein>
    <recommendedName>
        <fullName evidence="1">Imm33-like domain-containing protein</fullName>
    </recommendedName>
</protein>
<reference evidence="2 3" key="1">
    <citation type="submission" date="2018-04" db="EMBL/GenBank/DDBJ databases">
        <title>Genomic Encyclopedia of Archaeal and Bacterial Type Strains, Phase II (KMG-II): from individual species to whole genera.</title>
        <authorList>
            <person name="Goeker M."/>
        </authorList>
    </citation>
    <scope>NUCLEOTIDE SEQUENCE [LARGE SCALE GENOMIC DNA]</scope>
    <source>
        <strain evidence="2 3">DSM 45169</strain>
    </source>
</reference>
<evidence type="ECO:0000313" key="2">
    <source>
        <dbReference type="EMBL" id="PTM58303.1"/>
    </source>
</evidence>
<proteinExistence type="predicted"/>
<keyword evidence="3" id="KW-1185">Reference proteome</keyword>
<name>A0A2T4Z8T2_9BACL</name>
<gene>
    <name evidence="2" type="ORF">C8J48_0884</name>
</gene>
<sequence length="220" mass="25021">MAQIHIDRDALVVSTQGAEKLGLWNLRAQVEEEEMLKLVEDFLREMVEYQKKSGRHLQPEETVAWGSWAVQCKEVDGHLEFWEFQGDWTDVEPGVTRTMAYMAMMLAAREELGAEEVAPPLATQLVVITDDVLQGQLPVEGIRYLEEDTQMSGWWLITEGYDGNEEDLKSAPLYQIFESCPHLIPLVGLPAGYRFRLGEEGCEILFDSEVIEGSQKEQEV</sequence>
<comment type="caution">
    <text evidence="2">The sequence shown here is derived from an EMBL/GenBank/DDBJ whole genome shotgun (WGS) entry which is preliminary data.</text>
</comment>
<dbReference type="OrthoDB" id="7063432at2"/>
<organism evidence="2 3">
    <name type="scientific">Desmospora activa DSM 45169</name>
    <dbReference type="NCBI Taxonomy" id="1121389"/>
    <lineage>
        <taxon>Bacteria</taxon>
        <taxon>Bacillati</taxon>
        <taxon>Bacillota</taxon>
        <taxon>Bacilli</taxon>
        <taxon>Bacillales</taxon>
        <taxon>Thermoactinomycetaceae</taxon>
        <taxon>Desmospora</taxon>
    </lineage>
</organism>